<dbReference type="Pfam" id="PF05016">
    <property type="entry name" value="ParE_toxin"/>
    <property type="match status" value="1"/>
</dbReference>
<dbReference type="InterPro" id="IPR007712">
    <property type="entry name" value="RelE/ParE_toxin"/>
</dbReference>
<dbReference type="PIRSF" id="PIRSF029218">
    <property type="entry name" value="ParE"/>
    <property type="match status" value="1"/>
</dbReference>
<protein>
    <recommendedName>
        <fullName evidence="2">Toxin</fullName>
    </recommendedName>
</protein>
<comment type="similarity">
    <text evidence="2">Belongs to the RelE toxin family.</text>
</comment>
<proteinExistence type="inferred from homology"/>
<comment type="caution">
    <text evidence="3">The sequence shown here is derived from an EMBL/GenBank/DDBJ whole genome shotgun (WGS) entry which is preliminary data.</text>
</comment>
<name>A0A7W6WP13_9HYPH</name>
<dbReference type="Gene3D" id="3.30.2310.20">
    <property type="entry name" value="RelE-like"/>
    <property type="match status" value="1"/>
</dbReference>
<dbReference type="Proteomes" id="UP000524535">
    <property type="component" value="Unassembled WGS sequence"/>
</dbReference>
<organism evidence="3 6">
    <name type="scientific">Aliirhizobium cellulosilyticum</name>
    <dbReference type="NCBI Taxonomy" id="393664"/>
    <lineage>
        <taxon>Bacteria</taxon>
        <taxon>Pseudomonadati</taxon>
        <taxon>Pseudomonadota</taxon>
        <taxon>Alphaproteobacteria</taxon>
        <taxon>Hyphomicrobiales</taxon>
        <taxon>Rhizobiaceae</taxon>
        <taxon>Aliirhizobium</taxon>
    </lineage>
</organism>
<dbReference type="EMBL" id="JACIGW010000002">
    <property type="protein sequence ID" value="MBB4348484.1"/>
    <property type="molecule type" value="Genomic_DNA"/>
</dbReference>
<gene>
    <name evidence="4" type="ORF">GGE31_002225</name>
    <name evidence="3" type="ORF">GGE33_002226</name>
    <name evidence="5" type="ORF">GGE35_002227</name>
</gene>
<dbReference type="Proteomes" id="UP000520770">
    <property type="component" value="Unassembled WGS sequence"/>
</dbReference>
<sequence>MKVYRLRPTAEADLDDIWLYTANIWSTEQAETYVSRLFDMFVLLGTNQGLGQQVDTIMPGYRRFLCDHHLIFYVCADDGQVEIVRILHEKVDIRRHLDEQQ</sequence>
<evidence type="ECO:0000256" key="1">
    <source>
        <dbReference type="ARBA" id="ARBA00022649"/>
    </source>
</evidence>
<evidence type="ECO:0000256" key="2">
    <source>
        <dbReference type="PIRNR" id="PIRNR029218"/>
    </source>
</evidence>
<evidence type="ECO:0000313" key="8">
    <source>
        <dbReference type="Proteomes" id="UP000576087"/>
    </source>
</evidence>
<accession>A0A7W6WP13</accession>
<dbReference type="AlphaFoldDB" id="A0A7W6WP13"/>
<evidence type="ECO:0000313" key="5">
    <source>
        <dbReference type="EMBL" id="MBB4446411.1"/>
    </source>
</evidence>
<evidence type="ECO:0000313" key="4">
    <source>
        <dbReference type="EMBL" id="MBB4411720.1"/>
    </source>
</evidence>
<reference evidence="6 7" key="1">
    <citation type="submission" date="2020-08" db="EMBL/GenBank/DDBJ databases">
        <title>Genomic Encyclopedia of Type Strains, Phase IV (KMG-V): Genome sequencing to study the core and pangenomes of soil and plant-associated prokaryotes.</title>
        <authorList>
            <person name="Whitman W."/>
        </authorList>
    </citation>
    <scope>NUCLEOTIDE SEQUENCE [LARGE SCALE GENOMIC DNA]</scope>
    <source>
        <strain evidence="4 7">SEMIA 444</strain>
        <strain evidence="3 6">SEMIA 448</strain>
        <strain evidence="5 8">SEMIA 452</strain>
    </source>
</reference>
<dbReference type="EMBL" id="JACIHM010000002">
    <property type="protein sequence ID" value="MBB4446411.1"/>
    <property type="molecule type" value="Genomic_DNA"/>
</dbReference>
<evidence type="ECO:0000313" key="7">
    <source>
        <dbReference type="Proteomes" id="UP000524535"/>
    </source>
</evidence>
<keyword evidence="7" id="KW-1185">Reference proteome</keyword>
<keyword evidence="1" id="KW-1277">Toxin-antitoxin system</keyword>
<dbReference type="EMBL" id="JACIGY010000002">
    <property type="protein sequence ID" value="MBB4411720.1"/>
    <property type="molecule type" value="Genomic_DNA"/>
</dbReference>
<dbReference type="Proteomes" id="UP000576087">
    <property type="component" value="Unassembled WGS sequence"/>
</dbReference>
<dbReference type="InterPro" id="IPR035093">
    <property type="entry name" value="RelE/ParE_toxin_dom_sf"/>
</dbReference>
<dbReference type="InterPro" id="IPR028344">
    <property type="entry name" value="ParE1/4"/>
</dbReference>
<dbReference type="RefSeq" id="WP_183823057.1">
    <property type="nucleotide sequence ID" value="NZ_JACIGW010000002.1"/>
</dbReference>
<evidence type="ECO:0000313" key="3">
    <source>
        <dbReference type="EMBL" id="MBB4348484.1"/>
    </source>
</evidence>
<evidence type="ECO:0000313" key="6">
    <source>
        <dbReference type="Proteomes" id="UP000520770"/>
    </source>
</evidence>